<accession>A0A917N905</accession>
<keyword evidence="2" id="KW-1185">Reference proteome</keyword>
<evidence type="ECO:0000313" key="1">
    <source>
        <dbReference type="EMBL" id="GGI72708.1"/>
    </source>
</evidence>
<gene>
    <name evidence="1" type="ORF">GCM10009332_07700</name>
</gene>
<dbReference type="EMBL" id="BMPZ01000002">
    <property type="protein sequence ID" value="GGI72708.1"/>
    <property type="molecule type" value="Genomic_DNA"/>
</dbReference>
<dbReference type="AlphaFoldDB" id="A0A917N905"/>
<protein>
    <submittedName>
        <fullName evidence="1">Uncharacterized protein</fullName>
    </submittedName>
</protein>
<proteinExistence type="predicted"/>
<reference evidence="1" key="2">
    <citation type="submission" date="2020-09" db="EMBL/GenBank/DDBJ databases">
        <authorList>
            <person name="Sun Q."/>
            <person name="Ohkuma M."/>
        </authorList>
    </citation>
    <scope>NUCLEOTIDE SEQUENCE</scope>
    <source>
        <strain evidence="1">JCM 30804</strain>
    </source>
</reference>
<dbReference type="Proteomes" id="UP000613743">
    <property type="component" value="Unassembled WGS sequence"/>
</dbReference>
<evidence type="ECO:0000313" key="2">
    <source>
        <dbReference type="Proteomes" id="UP000613743"/>
    </source>
</evidence>
<dbReference type="RefSeq" id="WP_229779726.1">
    <property type="nucleotide sequence ID" value="NZ_BMPZ01000002.1"/>
</dbReference>
<name>A0A917N905_9GAMM</name>
<reference evidence="1" key="1">
    <citation type="journal article" date="2014" name="Int. J. Syst. Evol. Microbiol.">
        <title>Complete genome sequence of Corynebacterium casei LMG S-19264T (=DSM 44701T), isolated from a smear-ripened cheese.</title>
        <authorList>
            <consortium name="US DOE Joint Genome Institute (JGI-PGF)"/>
            <person name="Walter F."/>
            <person name="Albersmeier A."/>
            <person name="Kalinowski J."/>
            <person name="Ruckert C."/>
        </authorList>
    </citation>
    <scope>NUCLEOTIDE SEQUENCE</scope>
    <source>
        <strain evidence="1">JCM 30804</strain>
    </source>
</reference>
<organism evidence="1 2">
    <name type="scientific">Shewanella gelidii</name>
    <dbReference type="NCBI Taxonomy" id="1642821"/>
    <lineage>
        <taxon>Bacteria</taxon>
        <taxon>Pseudomonadati</taxon>
        <taxon>Pseudomonadota</taxon>
        <taxon>Gammaproteobacteria</taxon>
        <taxon>Alteromonadales</taxon>
        <taxon>Shewanellaceae</taxon>
        <taxon>Shewanella</taxon>
    </lineage>
</organism>
<comment type="caution">
    <text evidence="1">The sequence shown here is derived from an EMBL/GenBank/DDBJ whole genome shotgun (WGS) entry which is preliminary data.</text>
</comment>
<sequence>MKIKHKIMGLTGLSILALIVIVAITEISNLRLIKLEKTLIEVKSLDLSMVSLNRIELEFIDEKSLSKKDYFAAEYKQFSTLIEAPRGDHSELGIEIRELP</sequence>